<dbReference type="PROSITE" id="PS51686">
    <property type="entry name" value="SAM_MT_RSMB_NOP"/>
    <property type="match status" value="1"/>
</dbReference>
<comment type="caution">
    <text evidence="7">The sequence shown here is derived from an EMBL/GenBank/DDBJ whole genome shotgun (WGS) entry which is preliminary data.</text>
</comment>
<dbReference type="EMBL" id="JAVDUJ010000001">
    <property type="protein sequence ID" value="MDR6938764.1"/>
    <property type="molecule type" value="Genomic_DNA"/>
</dbReference>
<dbReference type="InterPro" id="IPR035926">
    <property type="entry name" value="NusB-like_sf"/>
</dbReference>
<dbReference type="InterPro" id="IPR001678">
    <property type="entry name" value="MeTrfase_RsmB-F_NOP2_dom"/>
</dbReference>
<dbReference type="InterPro" id="IPR023267">
    <property type="entry name" value="RCMT"/>
</dbReference>
<accession>A0ABU1T0E4</accession>
<gene>
    <name evidence="7" type="ORF">J2S36_000307</name>
</gene>
<keyword evidence="1 5" id="KW-0489">Methyltransferase</keyword>
<keyword evidence="2 5" id="KW-0808">Transferase</keyword>
<evidence type="ECO:0000256" key="3">
    <source>
        <dbReference type="ARBA" id="ARBA00022691"/>
    </source>
</evidence>
<dbReference type="Gene3D" id="3.40.50.150">
    <property type="entry name" value="Vaccinia Virus protein VP39"/>
    <property type="match status" value="1"/>
</dbReference>
<dbReference type="Pfam" id="PF01029">
    <property type="entry name" value="NusB"/>
    <property type="match status" value="1"/>
</dbReference>
<dbReference type="SUPFAM" id="SSF48013">
    <property type="entry name" value="NusB-like"/>
    <property type="match status" value="1"/>
</dbReference>
<feature type="active site" description="Nucleophile" evidence="5">
    <location>
        <position position="410"/>
    </location>
</feature>
<evidence type="ECO:0000256" key="5">
    <source>
        <dbReference type="PROSITE-ProRule" id="PRU01023"/>
    </source>
</evidence>
<evidence type="ECO:0000259" key="6">
    <source>
        <dbReference type="PROSITE" id="PS51686"/>
    </source>
</evidence>
<dbReference type="PRINTS" id="PR02008">
    <property type="entry name" value="RCMTFAMILY"/>
</dbReference>
<feature type="binding site" evidence="5">
    <location>
        <position position="339"/>
    </location>
    <ligand>
        <name>S-adenosyl-L-methionine</name>
        <dbReference type="ChEBI" id="CHEBI:59789"/>
    </ligand>
</feature>
<evidence type="ECO:0000256" key="4">
    <source>
        <dbReference type="ARBA" id="ARBA00022884"/>
    </source>
</evidence>
<dbReference type="GO" id="GO:0008168">
    <property type="term" value="F:methyltransferase activity"/>
    <property type="evidence" value="ECO:0007669"/>
    <property type="project" value="UniProtKB-KW"/>
</dbReference>
<feature type="binding site" evidence="5">
    <location>
        <position position="357"/>
    </location>
    <ligand>
        <name>S-adenosyl-L-methionine</name>
        <dbReference type="ChEBI" id="CHEBI:59789"/>
    </ligand>
</feature>
<evidence type="ECO:0000313" key="8">
    <source>
        <dbReference type="Proteomes" id="UP001266099"/>
    </source>
</evidence>
<dbReference type="Pfam" id="PF01189">
    <property type="entry name" value="Methyltr_RsmB-F"/>
    <property type="match status" value="1"/>
</dbReference>
<dbReference type="InterPro" id="IPR049560">
    <property type="entry name" value="MeTrfase_RsmB-F_NOP2_cat"/>
</dbReference>
<protein>
    <submittedName>
        <fullName evidence="7">16S rRNA (Cytosine967-C5)-methyltransferase</fullName>
        <ecNumber evidence="7">2.1.1.176</ecNumber>
    </submittedName>
</protein>
<feature type="binding site" evidence="5">
    <location>
        <position position="313"/>
    </location>
    <ligand>
        <name>S-adenosyl-L-methionine</name>
        <dbReference type="ChEBI" id="CHEBI:59789"/>
    </ligand>
</feature>
<keyword evidence="3 5" id="KW-0949">S-adenosyl-L-methionine</keyword>
<evidence type="ECO:0000256" key="1">
    <source>
        <dbReference type="ARBA" id="ARBA00022603"/>
    </source>
</evidence>
<dbReference type="PANTHER" id="PTHR22807">
    <property type="entry name" value="NOP2 YEAST -RELATED NOL1/NOP2/FMU SUN DOMAIN-CONTAINING"/>
    <property type="match status" value="1"/>
</dbReference>
<dbReference type="InterPro" id="IPR006027">
    <property type="entry name" value="NusB_RsmB_TIM44"/>
</dbReference>
<evidence type="ECO:0000256" key="2">
    <source>
        <dbReference type="ARBA" id="ARBA00022679"/>
    </source>
</evidence>
<reference evidence="7 8" key="1">
    <citation type="submission" date="2023-07" db="EMBL/GenBank/DDBJ databases">
        <title>Sequencing the genomes of 1000 actinobacteria strains.</title>
        <authorList>
            <person name="Klenk H.-P."/>
        </authorList>
    </citation>
    <scope>NUCLEOTIDE SEQUENCE [LARGE SCALE GENOMIC DNA]</scope>
    <source>
        <strain evidence="7 8">DSM 15539</strain>
    </source>
</reference>
<name>A0ABU1T0E4_9ACTO</name>
<comment type="similarity">
    <text evidence="5">Belongs to the class I-like SAM-binding methyltransferase superfamily. RsmB/NOP family.</text>
</comment>
<dbReference type="RefSeq" id="WP_309954833.1">
    <property type="nucleotide sequence ID" value="NZ_JAVDUJ010000001.1"/>
</dbReference>
<dbReference type="Proteomes" id="UP001266099">
    <property type="component" value="Unassembled WGS sequence"/>
</dbReference>
<dbReference type="SUPFAM" id="SSF53335">
    <property type="entry name" value="S-adenosyl-L-methionine-dependent methyltransferases"/>
    <property type="match status" value="1"/>
</dbReference>
<organism evidence="7 8">
    <name type="scientific">Arcanobacterium hippocoleae</name>
    <dbReference type="NCBI Taxonomy" id="149017"/>
    <lineage>
        <taxon>Bacteria</taxon>
        <taxon>Bacillati</taxon>
        <taxon>Actinomycetota</taxon>
        <taxon>Actinomycetes</taxon>
        <taxon>Actinomycetales</taxon>
        <taxon>Actinomycetaceae</taxon>
        <taxon>Arcanobacterium</taxon>
    </lineage>
</organism>
<keyword evidence="4 5" id="KW-0694">RNA-binding</keyword>
<feature type="binding site" evidence="5">
    <location>
        <begin position="288"/>
        <end position="294"/>
    </location>
    <ligand>
        <name>S-adenosyl-L-methionine</name>
        <dbReference type="ChEBI" id="CHEBI:59789"/>
    </ligand>
</feature>
<feature type="domain" description="SAM-dependent MTase RsmB/NOP-type" evidence="6">
    <location>
        <begin position="183"/>
        <end position="474"/>
    </location>
</feature>
<dbReference type="InterPro" id="IPR029063">
    <property type="entry name" value="SAM-dependent_MTases_sf"/>
</dbReference>
<proteinExistence type="inferred from homology"/>
<dbReference type="Gene3D" id="1.10.940.10">
    <property type="entry name" value="NusB-like"/>
    <property type="match status" value="1"/>
</dbReference>
<evidence type="ECO:0000313" key="7">
    <source>
        <dbReference type="EMBL" id="MDR6938764.1"/>
    </source>
</evidence>
<sequence length="474" mass="52446">MTQYRPKNWRPGRAASDRVRKIVFDVLIDVAQNDSYANLLLPKALKRGNFQKQDAAYATNLCYGTLRLQGRWDAIIATCTNGRKLTDIDIPVLVLLRMGAHQLLEFKTPAHAAIYETVTLARNELGSGASGFINAVLRRVSERTITQWRDHVRDISGGNYGSVQFLATWFSHPEWIVRALVNALKANGRSTKDIVSVLKADNIPAPVALVARDLKISDLQTDIEKGSMRHEPGKLMPQSLLLTNGDPARIFAVKDKLAGVQDEGSQLVAKIFTTAAVENEDKKWLDLCAGPGGKSATIAAIATQRSAHLYANELHSHRLDLVSQAVQPWSEIISLRTGDGRDIGIEEPESYDRILVDVPCTGIGALRRRPEARWRKNPSDAIDLQQLQIELLESAWNALKPGGVLVYSTCSPYLPETHEVIKQFLAEHPAAKLLDAPKIANSVAKIKFTSPTKMLQLWPDLHHSDAMFAAVIKK</sequence>
<dbReference type="EC" id="2.1.1.176" evidence="7"/>
<keyword evidence="8" id="KW-1185">Reference proteome</keyword>
<dbReference type="PANTHER" id="PTHR22807:SF53">
    <property type="entry name" value="RIBOSOMAL RNA SMALL SUBUNIT METHYLTRANSFERASE B-RELATED"/>
    <property type="match status" value="1"/>
</dbReference>
<dbReference type="GO" id="GO:0032259">
    <property type="term" value="P:methylation"/>
    <property type="evidence" value="ECO:0007669"/>
    <property type="project" value="UniProtKB-KW"/>
</dbReference>
<dbReference type="CDD" id="cd02440">
    <property type="entry name" value="AdoMet_MTases"/>
    <property type="match status" value="1"/>
</dbReference>